<evidence type="ECO:0000313" key="8">
    <source>
        <dbReference type="Proteomes" id="UP000625033"/>
    </source>
</evidence>
<feature type="transmembrane region" description="Helical" evidence="5">
    <location>
        <begin position="165"/>
        <end position="185"/>
    </location>
</feature>
<organism evidence="7 8">
    <name type="scientific">Zhihengliuella flava</name>
    <dbReference type="NCBI Taxonomy" id="1285193"/>
    <lineage>
        <taxon>Bacteria</taxon>
        <taxon>Bacillati</taxon>
        <taxon>Actinomycetota</taxon>
        <taxon>Actinomycetes</taxon>
        <taxon>Micrococcales</taxon>
        <taxon>Micrococcaceae</taxon>
        <taxon>Zhihengliuella</taxon>
    </lineage>
</organism>
<dbReference type="Proteomes" id="UP000625033">
    <property type="component" value="Unassembled WGS sequence"/>
</dbReference>
<comment type="subcellular location">
    <subcellularLocation>
        <location evidence="1">Cell membrane</location>
        <topology evidence="1">Multi-pass membrane protein</topology>
    </subcellularLocation>
</comment>
<feature type="transmembrane region" description="Helical" evidence="5">
    <location>
        <begin position="205"/>
        <end position="227"/>
    </location>
</feature>
<dbReference type="InterPro" id="IPR036259">
    <property type="entry name" value="MFS_trans_sf"/>
</dbReference>
<evidence type="ECO:0000256" key="1">
    <source>
        <dbReference type="ARBA" id="ARBA00004651"/>
    </source>
</evidence>
<dbReference type="InterPro" id="IPR011701">
    <property type="entry name" value="MFS"/>
</dbReference>
<feature type="transmembrane region" description="Helical" evidence="5">
    <location>
        <begin position="239"/>
        <end position="261"/>
    </location>
</feature>
<sequence>MTSYRDLFRTPGVFRIVISQLIARFPAGMLALAALIHIEHQHASYTAAGLVLAALAIGQAVAGPLTSRIFERFGMFRVVGVTLTISALATVSLAIPNLSVPLYTVIAFIAGVSTPPIQPAARSLYPSMVPPAQRTALFSFDASVQEVIWIIGPVMVTFLSLNVHSALGILAAAALLAAGGVWFLASPQVVRARPEAPSGKLGAVLSSHALLMVLAIGFVISAATAMLEAATVATFGEGGIQAGLILAVLCCASLVAGFAVGQRELTRWSLVRRLGLVGIGLALASVSTDFWWVLASGVIAGAGIAPVIAAITHMTSNAVAAGDVAEAFGWSTTAQFVGIAGGSALAGVLIDLFGGQMALSMGAMLTFAGVALAALVGRGQPPARNARTGRPRRVWRVARLRA</sequence>
<feature type="transmembrane region" description="Helical" evidence="5">
    <location>
        <begin position="327"/>
        <end position="350"/>
    </location>
</feature>
<dbReference type="PANTHER" id="PTHR23542:SF1">
    <property type="entry name" value="MAJOR FACILITATOR SUPERFAMILY (MFS) PROFILE DOMAIN-CONTAINING PROTEIN"/>
    <property type="match status" value="1"/>
</dbReference>
<dbReference type="Gene3D" id="1.20.1250.20">
    <property type="entry name" value="MFS general substrate transporter like domains"/>
    <property type="match status" value="1"/>
</dbReference>
<keyword evidence="3 5" id="KW-1133">Transmembrane helix</keyword>
<dbReference type="InterPro" id="IPR020846">
    <property type="entry name" value="MFS_dom"/>
</dbReference>
<protein>
    <submittedName>
        <fullName evidence="7">MFS family permease</fullName>
    </submittedName>
</protein>
<proteinExistence type="predicted"/>
<dbReference type="PANTHER" id="PTHR23542">
    <property type="match status" value="1"/>
</dbReference>
<dbReference type="GO" id="GO:0005886">
    <property type="term" value="C:plasma membrane"/>
    <property type="evidence" value="ECO:0007669"/>
    <property type="project" value="UniProtKB-SubCell"/>
</dbReference>
<evidence type="ECO:0000256" key="4">
    <source>
        <dbReference type="ARBA" id="ARBA00023136"/>
    </source>
</evidence>
<dbReference type="PROSITE" id="PS50850">
    <property type="entry name" value="MFS"/>
    <property type="match status" value="1"/>
</dbReference>
<dbReference type="RefSeq" id="WP_196835431.1">
    <property type="nucleotide sequence ID" value="NZ_JADOTZ010000001.1"/>
</dbReference>
<dbReference type="EMBL" id="JADOTZ010000001">
    <property type="protein sequence ID" value="MBG6084075.1"/>
    <property type="molecule type" value="Genomic_DNA"/>
</dbReference>
<keyword evidence="8" id="KW-1185">Reference proteome</keyword>
<evidence type="ECO:0000256" key="5">
    <source>
        <dbReference type="SAM" id="Phobius"/>
    </source>
</evidence>
<evidence type="ECO:0000256" key="3">
    <source>
        <dbReference type="ARBA" id="ARBA00022989"/>
    </source>
</evidence>
<evidence type="ECO:0000259" key="6">
    <source>
        <dbReference type="PROSITE" id="PS50850"/>
    </source>
</evidence>
<feature type="transmembrane region" description="Helical" evidence="5">
    <location>
        <begin position="273"/>
        <end position="292"/>
    </location>
</feature>
<keyword evidence="4 5" id="KW-0472">Membrane</keyword>
<evidence type="ECO:0000256" key="2">
    <source>
        <dbReference type="ARBA" id="ARBA00022692"/>
    </source>
</evidence>
<accession>A0A931DC68</accession>
<feature type="transmembrane region" description="Helical" evidence="5">
    <location>
        <begin position="12"/>
        <end position="36"/>
    </location>
</feature>
<comment type="caution">
    <text evidence="7">The sequence shown here is derived from an EMBL/GenBank/DDBJ whole genome shotgun (WGS) entry which is preliminary data.</text>
</comment>
<gene>
    <name evidence="7" type="ORF">IW252_000842</name>
</gene>
<feature type="transmembrane region" description="Helical" evidence="5">
    <location>
        <begin position="298"/>
        <end position="320"/>
    </location>
</feature>
<dbReference type="SUPFAM" id="SSF103473">
    <property type="entry name" value="MFS general substrate transporter"/>
    <property type="match status" value="1"/>
</dbReference>
<feature type="transmembrane region" description="Helical" evidence="5">
    <location>
        <begin position="42"/>
        <end position="62"/>
    </location>
</feature>
<feature type="transmembrane region" description="Helical" evidence="5">
    <location>
        <begin position="74"/>
        <end position="94"/>
    </location>
</feature>
<dbReference type="GO" id="GO:0022857">
    <property type="term" value="F:transmembrane transporter activity"/>
    <property type="evidence" value="ECO:0007669"/>
    <property type="project" value="InterPro"/>
</dbReference>
<dbReference type="AlphaFoldDB" id="A0A931DC68"/>
<name>A0A931DC68_9MICC</name>
<evidence type="ECO:0000313" key="7">
    <source>
        <dbReference type="EMBL" id="MBG6084075.1"/>
    </source>
</evidence>
<reference evidence="7" key="1">
    <citation type="submission" date="2020-11" db="EMBL/GenBank/DDBJ databases">
        <title>Sequencing the genomes of 1000 actinobacteria strains.</title>
        <authorList>
            <person name="Klenk H.-P."/>
        </authorList>
    </citation>
    <scope>NUCLEOTIDE SEQUENCE</scope>
    <source>
        <strain evidence="7">DSM 26152</strain>
    </source>
</reference>
<feature type="domain" description="Major facilitator superfamily (MFS) profile" evidence="6">
    <location>
        <begin position="12"/>
        <end position="402"/>
    </location>
</feature>
<feature type="transmembrane region" description="Helical" evidence="5">
    <location>
        <begin position="356"/>
        <end position="377"/>
    </location>
</feature>
<dbReference type="Pfam" id="PF07690">
    <property type="entry name" value="MFS_1"/>
    <property type="match status" value="1"/>
</dbReference>
<keyword evidence="2 5" id="KW-0812">Transmembrane</keyword>